<evidence type="ECO:0000313" key="1">
    <source>
        <dbReference type="EMBL" id="HIU50843.1"/>
    </source>
</evidence>
<dbReference type="Gene3D" id="1.20.120.1560">
    <property type="match status" value="1"/>
</dbReference>
<gene>
    <name evidence="1" type="ORF">IAD22_07505</name>
</gene>
<sequence>LTLTEMVKRDIIPAVTKYIKSLADTAIAKKQILPNISTTVETELIEKLSFDLEECYNKLMQLEFHIKEVEKHTKDHNEKQIQALSEYVCGNMLTVMRDMRTVCDDMEVNTSAEYWPYPSYGELMTSV</sequence>
<evidence type="ECO:0008006" key="3">
    <source>
        <dbReference type="Google" id="ProtNLM"/>
    </source>
</evidence>
<proteinExistence type="predicted"/>
<accession>A0A9D1S8Z7</accession>
<name>A0A9D1S8Z7_9FIRM</name>
<dbReference type="AlphaFoldDB" id="A0A9D1S8Z7"/>
<protein>
    <recommendedName>
        <fullName evidence="3">Glutamine synthetase</fullName>
    </recommendedName>
</protein>
<evidence type="ECO:0000313" key="2">
    <source>
        <dbReference type="Proteomes" id="UP000824118"/>
    </source>
</evidence>
<reference evidence="1" key="2">
    <citation type="journal article" date="2021" name="PeerJ">
        <title>Extensive microbial diversity within the chicken gut microbiome revealed by metagenomics and culture.</title>
        <authorList>
            <person name="Gilroy R."/>
            <person name="Ravi A."/>
            <person name="Getino M."/>
            <person name="Pursley I."/>
            <person name="Horton D.L."/>
            <person name="Alikhan N.F."/>
            <person name="Baker D."/>
            <person name="Gharbi K."/>
            <person name="Hall N."/>
            <person name="Watson M."/>
            <person name="Adriaenssens E.M."/>
            <person name="Foster-Nyarko E."/>
            <person name="Jarju S."/>
            <person name="Secka A."/>
            <person name="Antonio M."/>
            <person name="Oren A."/>
            <person name="Chaudhuri R.R."/>
            <person name="La Ragione R."/>
            <person name="Hildebrand F."/>
            <person name="Pallen M.J."/>
        </authorList>
    </citation>
    <scope>NUCLEOTIDE SEQUENCE</scope>
    <source>
        <strain evidence="1">ChiGjej1B1-1684</strain>
    </source>
</reference>
<dbReference type="Proteomes" id="UP000824118">
    <property type="component" value="Unassembled WGS sequence"/>
</dbReference>
<reference evidence="1" key="1">
    <citation type="submission" date="2020-10" db="EMBL/GenBank/DDBJ databases">
        <authorList>
            <person name="Gilroy R."/>
        </authorList>
    </citation>
    <scope>NUCLEOTIDE SEQUENCE</scope>
    <source>
        <strain evidence="1">ChiGjej1B1-1684</strain>
    </source>
</reference>
<dbReference type="PANTHER" id="PTHR42974:SF1">
    <property type="entry name" value="TYPE-3 GLUTAMINE SYNTHETASE"/>
    <property type="match status" value="1"/>
</dbReference>
<comment type="caution">
    <text evidence="1">The sequence shown here is derived from an EMBL/GenBank/DDBJ whole genome shotgun (WGS) entry which is preliminary data.</text>
</comment>
<feature type="non-terminal residue" evidence="1">
    <location>
        <position position="1"/>
    </location>
</feature>
<dbReference type="EMBL" id="DVNG01000111">
    <property type="protein sequence ID" value="HIU50843.1"/>
    <property type="molecule type" value="Genomic_DNA"/>
</dbReference>
<dbReference type="InterPro" id="IPR052725">
    <property type="entry name" value="GS_Type-3"/>
</dbReference>
<dbReference type="PANTHER" id="PTHR42974">
    <property type="entry name" value="GLUTAMINE SYNTHETASE"/>
    <property type="match status" value="1"/>
</dbReference>
<organism evidence="1 2">
    <name type="scientific">Candidatus Limousia pullorum</name>
    <dbReference type="NCBI Taxonomy" id="2840860"/>
    <lineage>
        <taxon>Bacteria</taxon>
        <taxon>Bacillati</taxon>
        <taxon>Bacillota</taxon>
        <taxon>Clostridia</taxon>
        <taxon>Eubacteriales</taxon>
        <taxon>Oscillospiraceae</taxon>
        <taxon>Oscillospiraceae incertae sedis</taxon>
        <taxon>Candidatus Limousia</taxon>
    </lineage>
</organism>